<keyword evidence="12" id="KW-1015">Disulfide bond</keyword>
<dbReference type="PANTHER" id="PTHR37928:SF2">
    <property type="entry name" value="GPI ANCHORED CFEM DOMAIN PROTEIN (AFU_ORTHOLOGUE AFUA_6G10580)"/>
    <property type="match status" value="1"/>
</dbReference>
<evidence type="ECO:0000256" key="10">
    <source>
        <dbReference type="ARBA" id="ARBA00023004"/>
    </source>
</evidence>
<evidence type="ECO:0000256" key="8">
    <source>
        <dbReference type="ARBA" id="ARBA00022723"/>
    </source>
</evidence>
<keyword evidence="10 15" id="KW-0408">Iron</keyword>
<dbReference type="GO" id="GO:0005886">
    <property type="term" value="C:plasma membrane"/>
    <property type="evidence" value="ECO:0007669"/>
    <property type="project" value="UniProtKB-SubCell"/>
</dbReference>
<dbReference type="GO" id="GO:0005576">
    <property type="term" value="C:extracellular region"/>
    <property type="evidence" value="ECO:0007669"/>
    <property type="project" value="UniProtKB-SubCell"/>
</dbReference>
<gene>
    <name evidence="20" type="ORF">GQX73_g826</name>
</gene>
<feature type="transmembrane region" description="Helical" evidence="17">
    <location>
        <begin position="144"/>
        <end position="165"/>
    </location>
</feature>
<evidence type="ECO:0000256" key="5">
    <source>
        <dbReference type="ARBA" id="ARBA00022525"/>
    </source>
</evidence>
<feature type="compositionally biased region" description="Polar residues" evidence="16">
    <location>
        <begin position="127"/>
        <end position="139"/>
    </location>
</feature>
<feature type="signal peptide" evidence="18">
    <location>
        <begin position="1"/>
        <end position="18"/>
    </location>
</feature>
<keyword evidence="9 18" id="KW-0732">Signal</keyword>
<dbReference type="EMBL" id="WUBL01000004">
    <property type="protein sequence ID" value="KAF2972786.1"/>
    <property type="molecule type" value="Genomic_DNA"/>
</dbReference>
<keyword evidence="11 17" id="KW-0472">Membrane</keyword>
<name>A0A7C8IUQ7_9PEZI</name>
<evidence type="ECO:0000256" key="9">
    <source>
        <dbReference type="ARBA" id="ARBA00022729"/>
    </source>
</evidence>
<dbReference type="OrthoDB" id="4773980at2759"/>
<evidence type="ECO:0000256" key="17">
    <source>
        <dbReference type="SAM" id="Phobius"/>
    </source>
</evidence>
<evidence type="ECO:0000256" key="6">
    <source>
        <dbReference type="ARBA" id="ARBA00022617"/>
    </source>
</evidence>
<keyword evidence="8 15" id="KW-0479">Metal-binding</keyword>
<keyword evidence="13" id="KW-0325">Glycoprotein</keyword>
<feature type="compositionally biased region" description="Low complexity" evidence="16">
    <location>
        <begin position="106"/>
        <end position="126"/>
    </location>
</feature>
<comment type="caution">
    <text evidence="15">Lacks conserved residue(s) required for the propagation of feature annotation.</text>
</comment>
<comment type="caution">
    <text evidence="20">The sequence shown here is derived from an EMBL/GenBank/DDBJ whole genome shotgun (WGS) entry which is preliminary data.</text>
</comment>
<feature type="region of interest" description="Disordered" evidence="16">
    <location>
        <begin position="102"/>
        <end position="139"/>
    </location>
</feature>
<organism evidence="20 21">
    <name type="scientific">Xylaria multiplex</name>
    <dbReference type="NCBI Taxonomy" id="323545"/>
    <lineage>
        <taxon>Eukaryota</taxon>
        <taxon>Fungi</taxon>
        <taxon>Dikarya</taxon>
        <taxon>Ascomycota</taxon>
        <taxon>Pezizomycotina</taxon>
        <taxon>Sordariomycetes</taxon>
        <taxon>Xylariomycetidae</taxon>
        <taxon>Xylariales</taxon>
        <taxon>Xylariaceae</taxon>
        <taxon>Xylaria</taxon>
    </lineage>
</organism>
<keyword evidence="21" id="KW-1185">Reference proteome</keyword>
<comment type="subcellular location">
    <subcellularLocation>
        <location evidence="1">Cell membrane</location>
        <topology evidence="1">Lipid-anchor</topology>
        <topology evidence="1">GPI-anchor</topology>
    </subcellularLocation>
    <subcellularLocation>
        <location evidence="2">Secreted</location>
    </subcellularLocation>
</comment>
<evidence type="ECO:0000313" key="21">
    <source>
        <dbReference type="Proteomes" id="UP000481858"/>
    </source>
</evidence>
<evidence type="ECO:0000256" key="18">
    <source>
        <dbReference type="SAM" id="SignalP"/>
    </source>
</evidence>
<sequence>MGLPLVLAAFSFTIIANAQNLSSYVPECAPPCVEQTLNSTKLCDGLDDNKCLCTNASQIIFPSRMCFIQNCNSTNPIELRSEVVSGWEKFCNDSGTPINLSAGWNPGSIPSSTSSVTPSMIPTSSPAPSTESDTSSGLSTGAKAGVGVGAGVGVAVIGGLVFLVLRGRQKKGSEDAAGSTLPLNEEIHPYPYDTSVAWATAEGGGGVWAYKPQSALAELSSQHPPNVELPAHNVTELPVNHPAELWHGVMPPELSADGEIRQIRSTERS</sequence>
<dbReference type="AlphaFoldDB" id="A0A7C8IUQ7"/>
<feature type="chain" id="PRO_5028872883" description="CFEM domain-containing protein" evidence="18">
    <location>
        <begin position="19"/>
        <end position="269"/>
    </location>
</feature>
<protein>
    <recommendedName>
        <fullName evidence="19">CFEM domain-containing protein</fullName>
    </recommendedName>
</protein>
<accession>A0A7C8IUQ7</accession>
<evidence type="ECO:0000256" key="13">
    <source>
        <dbReference type="ARBA" id="ARBA00023180"/>
    </source>
</evidence>
<feature type="domain" description="CFEM" evidence="19">
    <location>
        <begin position="1"/>
        <end position="116"/>
    </location>
</feature>
<dbReference type="Proteomes" id="UP000481858">
    <property type="component" value="Unassembled WGS sequence"/>
</dbReference>
<dbReference type="InParanoid" id="A0A7C8IUQ7"/>
<reference evidence="20 21" key="1">
    <citation type="submission" date="2019-12" db="EMBL/GenBank/DDBJ databases">
        <title>Draft genome sequence of the ascomycete Xylaria multiplex DSM 110363.</title>
        <authorList>
            <person name="Buettner E."/>
            <person name="Kellner H."/>
        </authorList>
    </citation>
    <scope>NUCLEOTIDE SEQUENCE [LARGE SCALE GENOMIC DNA]</scope>
    <source>
        <strain evidence="20 21">DSM 110363</strain>
    </source>
</reference>
<keyword evidence="6 15" id="KW-0349">Heme</keyword>
<proteinExistence type="inferred from homology"/>
<feature type="binding site" description="axial binding residue" evidence="15">
    <location>
        <position position="48"/>
    </location>
    <ligand>
        <name>heme</name>
        <dbReference type="ChEBI" id="CHEBI:30413"/>
    </ligand>
    <ligandPart>
        <name>Fe</name>
        <dbReference type="ChEBI" id="CHEBI:18248"/>
    </ligandPart>
</feature>
<keyword evidence="5" id="KW-0964">Secreted</keyword>
<evidence type="ECO:0000256" key="1">
    <source>
        <dbReference type="ARBA" id="ARBA00004609"/>
    </source>
</evidence>
<dbReference type="PANTHER" id="PTHR37928">
    <property type="entry name" value="CFEM DOMAIN PROTEIN (AFU_ORTHOLOGUE AFUA_6G14090)"/>
    <property type="match status" value="1"/>
</dbReference>
<evidence type="ECO:0000259" key="19">
    <source>
        <dbReference type="PROSITE" id="PS52012"/>
    </source>
</evidence>
<keyword evidence="14" id="KW-0449">Lipoprotein</keyword>
<evidence type="ECO:0000256" key="15">
    <source>
        <dbReference type="PROSITE-ProRule" id="PRU01356"/>
    </source>
</evidence>
<dbReference type="InterPro" id="IPR051735">
    <property type="entry name" value="CFEM_domain"/>
</dbReference>
<evidence type="ECO:0000256" key="4">
    <source>
        <dbReference type="ARBA" id="ARBA00022475"/>
    </source>
</evidence>
<dbReference type="Pfam" id="PF05730">
    <property type="entry name" value="CFEM"/>
    <property type="match status" value="1"/>
</dbReference>
<evidence type="ECO:0000256" key="2">
    <source>
        <dbReference type="ARBA" id="ARBA00004613"/>
    </source>
</evidence>
<evidence type="ECO:0000256" key="3">
    <source>
        <dbReference type="ARBA" id="ARBA00010031"/>
    </source>
</evidence>
<dbReference type="GO" id="GO:0098552">
    <property type="term" value="C:side of membrane"/>
    <property type="evidence" value="ECO:0007669"/>
    <property type="project" value="UniProtKB-KW"/>
</dbReference>
<keyword evidence="17" id="KW-1133">Transmembrane helix</keyword>
<dbReference type="GO" id="GO:0046872">
    <property type="term" value="F:metal ion binding"/>
    <property type="evidence" value="ECO:0007669"/>
    <property type="project" value="UniProtKB-UniRule"/>
</dbReference>
<evidence type="ECO:0000256" key="11">
    <source>
        <dbReference type="ARBA" id="ARBA00023136"/>
    </source>
</evidence>
<dbReference type="PROSITE" id="PS52012">
    <property type="entry name" value="CFEM"/>
    <property type="match status" value="1"/>
</dbReference>
<evidence type="ECO:0000313" key="20">
    <source>
        <dbReference type="EMBL" id="KAF2972786.1"/>
    </source>
</evidence>
<keyword evidence="7" id="KW-0336">GPI-anchor</keyword>
<dbReference type="InterPro" id="IPR008427">
    <property type="entry name" value="Extracellular_membr_CFEM_dom"/>
</dbReference>
<evidence type="ECO:0000256" key="16">
    <source>
        <dbReference type="SAM" id="MobiDB-lite"/>
    </source>
</evidence>
<keyword evidence="17" id="KW-0812">Transmembrane</keyword>
<comment type="similarity">
    <text evidence="3">Belongs to the RBT5 family.</text>
</comment>
<evidence type="ECO:0000256" key="7">
    <source>
        <dbReference type="ARBA" id="ARBA00022622"/>
    </source>
</evidence>
<keyword evidence="4" id="KW-1003">Cell membrane</keyword>
<evidence type="ECO:0000256" key="12">
    <source>
        <dbReference type="ARBA" id="ARBA00023157"/>
    </source>
</evidence>
<evidence type="ECO:0000256" key="14">
    <source>
        <dbReference type="ARBA" id="ARBA00023288"/>
    </source>
</evidence>